<protein>
    <submittedName>
        <fullName evidence="2">Uncharacterized protein</fullName>
    </submittedName>
</protein>
<evidence type="ECO:0000313" key="3">
    <source>
        <dbReference type="Proteomes" id="UP000799302"/>
    </source>
</evidence>
<sequence length="768" mass="85621">MFPFLVSVDPSLRAAALRVGKATTKRVRKAYQTTKKQLKKLREREAPKNAISPTGTATTAIICGHSPALVAQIVTATNTPPVLPIMPVRNTAQSTDTAPKVPTGSTNHGSNDVASSSEPPVISSGQHESATPTGPSDNPNIDRNTISEELEQLASVVEQSSTFVELHDGGKLTNKEDTEGRSKENVASTAQALPQVTKNDFVSPPGLAHNSEQSTSDGLDYTWGLDPAHEPGSNYAEPGSGKETQSAGVNNTGGNLHRLDRVFKNYVEAISVKDNGNDTDSSYEPCTPLSISASANGFGNELNSIQDVHILNLMRQYPYPIHRYGNDGKYFMSYVTSGSFHRVWLVTFDNRHKRLKFAVRVDIRATIERWTSIDAWQLENSCHQSRWINKVFKKIRAPLSLAAEYAFENNLKRPFEIQECMDGASFSSEWTKAPTDGRSLEQKRLYMLDSLASVLAEFQDVQFPAAGSLWFSKSNFYAMPLIGPYYHPGDHGNDEQPYFTPCRKQYHEVLADQYAHLIESCKYRAGCEDSHLFTAAMWLSTEILRLYFPKHSPDSIDNRFEHLEKEPLTMDLLQAKKRLFSANASPGTEYFVLKHPDLNWQNILVDENFNVVGFIDWDTLSTVPAAMGSTSYPFFLWEDFHYGYFNRVDRRNGQGSTTEELKRYRKAFTESMLKHMSGGSAATDTHPRLSHVLCSIYESLKNNDCYGLTWSMAKIVSEACPQFAPKLAMKEAGDSSNQDQTIVRNGILEAVKIWLSTEGRADPPAGFQ</sequence>
<dbReference type="OrthoDB" id="10003767at2759"/>
<dbReference type="InterPro" id="IPR051678">
    <property type="entry name" value="AGP_Transferase"/>
</dbReference>
<reference evidence="2" key="1">
    <citation type="journal article" date="2020" name="Stud. Mycol.">
        <title>101 Dothideomycetes genomes: a test case for predicting lifestyles and emergence of pathogens.</title>
        <authorList>
            <person name="Haridas S."/>
            <person name="Albert R."/>
            <person name="Binder M."/>
            <person name="Bloem J."/>
            <person name="Labutti K."/>
            <person name="Salamov A."/>
            <person name="Andreopoulos B."/>
            <person name="Baker S."/>
            <person name="Barry K."/>
            <person name="Bills G."/>
            <person name="Bluhm B."/>
            <person name="Cannon C."/>
            <person name="Castanera R."/>
            <person name="Culley D."/>
            <person name="Daum C."/>
            <person name="Ezra D."/>
            <person name="Gonzalez J."/>
            <person name="Henrissat B."/>
            <person name="Kuo A."/>
            <person name="Liang C."/>
            <person name="Lipzen A."/>
            <person name="Lutzoni F."/>
            <person name="Magnuson J."/>
            <person name="Mondo S."/>
            <person name="Nolan M."/>
            <person name="Ohm R."/>
            <person name="Pangilinan J."/>
            <person name="Park H.-J."/>
            <person name="Ramirez L."/>
            <person name="Alfaro M."/>
            <person name="Sun H."/>
            <person name="Tritt A."/>
            <person name="Yoshinaga Y."/>
            <person name="Zwiers L.-H."/>
            <person name="Turgeon B."/>
            <person name="Goodwin S."/>
            <person name="Spatafora J."/>
            <person name="Crous P."/>
            <person name="Grigoriev I."/>
        </authorList>
    </citation>
    <scope>NUCLEOTIDE SEQUENCE</scope>
    <source>
        <strain evidence="2">CBS 115976</strain>
    </source>
</reference>
<proteinExistence type="predicted"/>
<name>A0A6A6UB81_9PEZI</name>
<feature type="compositionally biased region" description="Polar residues" evidence="1">
    <location>
        <begin position="185"/>
        <end position="200"/>
    </location>
</feature>
<feature type="region of interest" description="Disordered" evidence="1">
    <location>
        <begin position="161"/>
        <end position="254"/>
    </location>
</feature>
<gene>
    <name evidence="2" type="ORF">BT63DRAFT_456347</name>
</gene>
<dbReference type="PANTHER" id="PTHR21310">
    <property type="entry name" value="AMINOGLYCOSIDE PHOSPHOTRANSFERASE-RELATED-RELATED"/>
    <property type="match status" value="1"/>
</dbReference>
<dbReference type="Proteomes" id="UP000799302">
    <property type="component" value="Unassembled WGS sequence"/>
</dbReference>
<evidence type="ECO:0000256" key="1">
    <source>
        <dbReference type="SAM" id="MobiDB-lite"/>
    </source>
</evidence>
<feature type="compositionally biased region" description="Basic and acidic residues" evidence="1">
    <location>
        <begin position="165"/>
        <end position="184"/>
    </location>
</feature>
<dbReference type="PANTHER" id="PTHR21310:SF51">
    <property type="entry name" value="AMINOGLYCOSIDE PHOSPHOTRANSFERASE DOMAIN-CONTAINING PROTEIN"/>
    <property type="match status" value="1"/>
</dbReference>
<dbReference type="InterPro" id="IPR011009">
    <property type="entry name" value="Kinase-like_dom_sf"/>
</dbReference>
<accession>A0A6A6UB81</accession>
<keyword evidence="3" id="KW-1185">Reference proteome</keyword>
<evidence type="ECO:0000313" key="2">
    <source>
        <dbReference type="EMBL" id="KAF2668707.1"/>
    </source>
</evidence>
<dbReference type="SUPFAM" id="SSF56112">
    <property type="entry name" value="Protein kinase-like (PK-like)"/>
    <property type="match status" value="1"/>
</dbReference>
<feature type="compositionally biased region" description="Polar residues" evidence="1">
    <location>
        <begin position="242"/>
        <end position="254"/>
    </location>
</feature>
<dbReference type="EMBL" id="MU004236">
    <property type="protein sequence ID" value="KAF2668707.1"/>
    <property type="molecule type" value="Genomic_DNA"/>
</dbReference>
<organism evidence="2 3">
    <name type="scientific">Microthyrium microscopicum</name>
    <dbReference type="NCBI Taxonomy" id="703497"/>
    <lineage>
        <taxon>Eukaryota</taxon>
        <taxon>Fungi</taxon>
        <taxon>Dikarya</taxon>
        <taxon>Ascomycota</taxon>
        <taxon>Pezizomycotina</taxon>
        <taxon>Dothideomycetes</taxon>
        <taxon>Dothideomycetes incertae sedis</taxon>
        <taxon>Microthyriales</taxon>
        <taxon>Microthyriaceae</taxon>
        <taxon>Microthyrium</taxon>
    </lineage>
</organism>
<dbReference type="AlphaFoldDB" id="A0A6A6UB81"/>
<feature type="region of interest" description="Disordered" evidence="1">
    <location>
        <begin position="93"/>
        <end position="143"/>
    </location>
</feature>